<organism evidence="2 3">
    <name type="scientific">Paraburkholderia piptadeniae</name>
    <dbReference type="NCBI Taxonomy" id="1701573"/>
    <lineage>
        <taxon>Bacteria</taxon>
        <taxon>Pseudomonadati</taxon>
        <taxon>Pseudomonadota</taxon>
        <taxon>Betaproteobacteria</taxon>
        <taxon>Burkholderiales</taxon>
        <taxon>Burkholderiaceae</taxon>
        <taxon>Paraburkholderia</taxon>
    </lineage>
</organism>
<dbReference type="Gene3D" id="1.20.58.220">
    <property type="entry name" value="Phosphate transport system protein phou homolog 2, domain 2"/>
    <property type="match status" value="1"/>
</dbReference>
<name>A0A1N7S0I7_9BURK</name>
<evidence type="ECO:0000313" key="3">
    <source>
        <dbReference type="Proteomes" id="UP000195569"/>
    </source>
</evidence>
<sequence length="65" mass="7426">MEALTHFDMDLVGKVVEEEQRLNAMEVEIDVECCNSIARRQPTASDLRRLMDFSKGVIRGMGRRA</sequence>
<proteinExistence type="predicted"/>
<reference evidence="2" key="1">
    <citation type="submission" date="2016-12" db="EMBL/GenBank/DDBJ databases">
        <authorList>
            <person name="Moulin L."/>
        </authorList>
    </citation>
    <scope>NUCLEOTIDE SEQUENCE [LARGE SCALE GENOMIC DNA]</scope>
    <source>
        <strain evidence="2">STM 7183</strain>
    </source>
</reference>
<feature type="domain" description="PhoU" evidence="1">
    <location>
        <begin position="1"/>
        <end position="55"/>
    </location>
</feature>
<dbReference type="EMBL" id="CYGY02000025">
    <property type="protein sequence ID" value="SIT40823.1"/>
    <property type="molecule type" value="Genomic_DNA"/>
</dbReference>
<accession>A0A1N7S0I7</accession>
<protein>
    <submittedName>
        <fullName evidence="2">Phosphate-specific transport system accessory protein PhoU homolog</fullName>
    </submittedName>
</protein>
<comment type="caution">
    <text evidence="2">The sequence shown here is derived from an EMBL/GenBank/DDBJ whole genome shotgun (WGS) entry which is preliminary data.</text>
</comment>
<evidence type="ECO:0000259" key="1">
    <source>
        <dbReference type="Pfam" id="PF01895"/>
    </source>
</evidence>
<dbReference type="SUPFAM" id="SSF109755">
    <property type="entry name" value="PhoU-like"/>
    <property type="match status" value="1"/>
</dbReference>
<dbReference type="Proteomes" id="UP000195569">
    <property type="component" value="Unassembled WGS sequence"/>
</dbReference>
<dbReference type="Pfam" id="PF01895">
    <property type="entry name" value="PhoU"/>
    <property type="match status" value="1"/>
</dbReference>
<dbReference type="InterPro" id="IPR026022">
    <property type="entry name" value="PhoU_dom"/>
</dbReference>
<evidence type="ECO:0000313" key="2">
    <source>
        <dbReference type="EMBL" id="SIT40823.1"/>
    </source>
</evidence>
<dbReference type="AlphaFoldDB" id="A0A1N7S0I7"/>
<keyword evidence="3" id="KW-1185">Reference proteome</keyword>
<gene>
    <name evidence="2" type="ORF">BN2476_250087</name>
</gene>
<dbReference type="OrthoDB" id="9814256at2"/>
<dbReference type="InterPro" id="IPR038078">
    <property type="entry name" value="PhoU-like_sf"/>
</dbReference>